<comment type="caution">
    <text evidence="1">The sequence shown here is derived from an EMBL/GenBank/DDBJ whole genome shotgun (WGS) entry which is preliminary data.</text>
</comment>
<organism evidence="1 2">
    <name type="scientific">Methylobacterium planeticum</name>
    <dbReference type="NCBI Taxonomy" id="2615211"/>
    <lineage>
        <taxon>Bacteria</taxon>
        <taxon>Pseudomonadati</taxon>
        <taxon>Pseudomonadota</taxon>
        <taxon>Alphaproteobacteria</taxon>
        <taxon>Hyphomicrobiales</taxon>
        <taxon>Methylobacteriaceae</taxon>
        <taxon>Methylobacterium</taxon>
    </lineage>
</organism>
<name>A0A6N6MWM9_9HYPH</name>
<reference evidence="1 2" key="1">
    <citation type="submission" date="2019-09" db="EMBL/GenBank/DDBJ databases">
        <title>YIM 132548 draft genome.</title>
        <authorList>
            <person name="Jiang L."/>
        </authorList>
    </citation>
    <scope>NUCLEOTIDE SEQUENCE [LARGE SCALE GENOMIC DNA]</scope>
    <source>
        <strain evidence="1 2">YIM 132548</strain>
    </source>
</reference>
<dbReference type="RefSeq" id="WP_150960961.1">
    <property type="nucleotide sequence ID" value="NZ_VZZJ01000001.1"/>
</dbReference>
<evidence type="ECO:0000313" key="2">
    <source>
        <dbReference type="Proteomes" id="UP000441523"/>
    </source>
</evidence>
<gene>
    <name evidence="1" type="ORF">F6X51_00630</name>
</gene>
<evidence type="ECO:0000313" key="1">
    <source>
        <dbReference type="EMBL" id="KAB1076081.1"/>
    </source>
</evidence>
<dbReference type="AlphaFoldDB" id="A0A6N6MWM9"/>
<protein>
    <submittedName>
        <fullName evidence="1">Uncharacterized protein</fullName>
    </submittedName>
</protein>
<dbReference type="Proteomes" id="UP000441523">
    <property type="component" value="Unassembled WGS sequence"/>
</dbReference>
<dbReference type="EMBL" id="VZZJ01000001">
    <property type="protein sequence ID" value="KAB1076081.1"/>
    <property type="molecule type" value="Genomic_DNA"/>
</dbReference>
<accession>A0A6N6MWM9</accession>
<keyword evidence="2" id="KW-1185">Reference proteome</keyword>
<sequence>MQIKVNANDWNGISDEDRKAIKEILSKTFKNEADIVADPQTQSVAQSGGAGTNLDGICTSLCNMAQSAAESLCNKIGNATAKQVCLIAAATAGDLCRSKC</sequence>
<proteinExistence type="predicted"/>